<evidence type="ECO:0000313" key="3">
    <source>
        <dbReference type="Proteomes" id="UP000784294"/>
    </source>
</evidence>
<feature type="compositionally biased region" description="Low complexity" evidence="1">
    <location>
        <begin position="132"/>
        <end position="147"/>
    </location>
</feature>
<evidence type="ECO:0000313" key="2">
    <source>
        <dbReference type="EMBL" id="VEL44046.1"/>
    </source>
</evidence>
<feature type="compositionally biased region" description="Pro residues" evidence="1">
    <location>
        <begin position="120"/>
        <end position="131"/>
    </location>
</feature>
<keyword evidence="3" id="KW-1185">Reference proteome</keyword>
<dbReference type="AlphaFoldDB" id="A0A448XSP5"/>
<proteinExistence type="predicted"/>
<organism evidence="2 3">
    <name type="scientific">Protopolystoma xenopodis</name>
    <dbReference type="NCBI Taxonomy" id="117903"/>
    <lineage>
        <taxon>Eukaryota</taxon>
        <taxon>Metazoa</taxon>
        <taxon>Spiralia</taxon>
        <taxon>Lophotrochozoa</taxon>
        <taxon>Platyhelminthes</taxon>
        <taxon>Monogenea</taxon>
        <taxon>Polyopisthocotylea</taxon>
        <taxon>Polystomatidea</taxon>
        <taxon>Polystomatidae</taxon>
        <taxon>Protopolystoma</taxon>
    </lineage>
</organism>
<reference evidence="2" key="1">
    <citation type="submission" date="2018-11" db="EMBL/GenBank/DDBJ databases">
        <authorList>
            <consortium name="Pathogen Informatics"/>
        </authorList>
    </citation>
    <scope>NUCLEOTIDE SEQUENCE</scope>
</reference>
<dbReference type="Proteomes" id="UP000784294">
    <property type="component" value="Unassembled WGS sequence"/>
</dbReference>
<accession>A0A448XSP5</accession>
<feature type="region of interest" description="Disordered" evidence="1">
    <location>
        <begin position="192"/>
        <end position="211"/>
    </location>
</feature>
<comment type="caution">
    <text evidence="2">The sequence shown here is derived from an EMBL/GenBank/DDBJ whole genome shotgun (WGS) entry which is preliminary data.</text>
</comment>
<gene>
    <name evidence="2" type="ORF">PXEA_LOCUS37486</name>
</gene>
<sequence length="211" mass="22413">MQPTTNPCSEFYLHSTAINAIVADTIITNRAGLPQDSWPASIRSAWSKNRFSIGRSLTLAELTTRLYAETVEKTEWEQNSSAISTGPTRRLWSACQEKGGAILPPSIYQGSEASGLTGSPSPPLLPDPPPNSSNSTASSVTVGSSDAIFDGSTGESQLSAGRQDESGTPPVEPTNEASSGPIEFVQAEQSLFESSYESVKTTRITDNTTPR</sequence>
<dbReference type="EMBL" id="CAAALY010288666">
    <property type="protein sequence ID" value="VEL44046.1"/>
    <property type="molecule type" value="Genomic_DNA"/>
</dbReference>
<feature type="region of interest" description="Disordered" evidence="1">
    <location>
        <begin position="103"/>
        <end position="184"/>
    </location>
</feature>
<protein>
    <submittedName>
        <fullName evidence="2">Uncharacterized protein</fullName>
    </submittedName>
</protein>
<name>A0A448XSP5_9PLAT</name>
<evidence type="ECO:0000256" key="1">
    <source>
        <dbReference type="SAM" id="MobiDB-lite"/>
    </source>
</evidence>